<gene>
    <name evidence="3" type="ORF">K470DRAFT_254093</name>
</gene>
<feature type="compositionally biased region" description="Basic and acidic residues" evidence="2">
    <location>
        <begin position="231"/>
        <end position="255"/>
    </location>
</feature>
<sequence>MAPFSKDMRPYGKQKRTNVPSADRSFLSEMNALISGQQSAQPPQQRPDHAQIPNKPLPPALQKQKQHKVYKPGQAPPANGQMSNKQRKKLAYHARVRQMAESQAMREAEQAELRDLERSRAKLEEKSRLYAAMKRGDIEDKDERYAVDFDRKWAERPPGEPDSEQEDDAANVEYVDEFGRTRKGTALEAANAADRDREDRFTARPSAPAQIIVGDTVQHAAFEAPAAMEDLASKRDRSPTPLADEHYESKHEVRSKGTGFFQFSADENERKAQMESLQKQREETERIRAAAAQPESSPFEMIPHENIIHSENDPRVQARNSKLESARAKKQRKRVRKQADDFLEKLGLKLAQQDLPRPLPS</sequence>
<feature type="compositionally biased region" description="Basic and acidic residues" evidence="2">
    <location>
        <begin position="150"/>
        <end position="159"/>
    </location>
</feature>
<feature type="compositionally biased region" description="Polar residues" evidence="2">
    <location>
        <begin position="34"/>
        <end position="43"/>
    </location>
</feature>
<protein>
    <submittedName>
        <fullName evidence="3">Uncharacterized protein</fullName>
    </submittedName>
</protein>
<evidence type="ECO:0000256" key="2">
    <source>
        <dbReference type="SAM" id="MobiDB-lite"/>
    </source>
</evidence>
<proteinExistence type="predicted"/>
<feature type="compositionally biased region" description="Acidic residues" evidence="2">
    <location>
        <begin position="161"/>
        <end position="176"/>
    </location>
</feature>
<keyword evidence="4" id="KW-1185">Reference proteome</keyword>
<dbReference type="PANTHER" id="PTHR15885">
    <property type="entry name" value="COILED-COIL DOMAIN-CONTAINING PROTEIN 174"/>
    <property type="match status" value="1"/>
</dbReference>
<evidence type="ECO:0000313" key="3">
    <source>
        <dbReference type="EMBL" id="KAF2864454.1"/>
    </source>
</evidence>
<feature type="region of interest" description="Disordered" evidence="2">
    <location>
        <begin position="1"/>
        <end position="111"/>
    </location>
</feature>
<feature type="compositionally biased region" description="Basic residues" evidence="2">
    <location>
        <begin position="85"/>
        <end position="96"/>
    </location>
</feature>
<dbReference type="Pfam" id="PF13300">
    <property type="entry name" value="DUF4078"/>
    <property type="match status" value="1"/>
</dbReference>
<dbReference type="OrthoDB" id="333551at2759"/>
<feature type="compositionally biased region" description="Basic and acidic residues" evidence="2">
    <location>
        <begin position="267"/>
        <end position="288"/>
    </location>
</feature>
<dbReference type="InterPro" id="IPR025066">
    <property type="entry name" value="CCDC174-like"/>
</dbReference>
<dbReference type="PANTHER" id="PTHR15885:SF1">
    <property type="entry name" value="COILED-COIL DOMAIN-CONTAINING PROTEIN 174"/>
    <property type="match status" value="1"/>
</dbReference>
<organism evidence="3 4">
    <name type="scientific">Piedraia hortae CBS 480.64</name>
    <dbReference type="NCBI Taxonomy" id="1314780"/>
    <lineage>
        <taxon>Eukaryota</taxon>
        <taxon>Fungi</taxon>
        <taxon>Dikarya</taxon>
        <taxon>Ascomycota</taxon>
        <taxon>Pezizomycotina</taxon>
        <taxon>Dothideomycetes</taxon>
        <taxon>Dothideomycetidae</taxon>
        <taxon>Capnodiales</taxon>
        <taxon>Piedraiaceae</taxon>
        <taxon>Piedraia</taxon>
    </lineage>
</organism>
<accession>A0A6A7CAB2</accession>
<evidence type="ECO:0000313" key="4">
    <source>
        <dbReference type="Proteomes" id="UP000799421"/>
    </source>
</evidence>
<feature type="compositionally biased region" description="Basic and acidic residues" evidence="2">
    <location>
        <begin position="193"/>
        <end position="202"/>
    </location>
</feature>
<name>A0A6A7CAB2_9PEZI</name>
<dbReference type="EMBL" id="MU005957">
    <property type="protein sequence ID" value="KAF2864454.1"/>
    <property type="molecule type" value="Genomic_DNA"/>
</dbReference>
<dbReference type="GO" id="GO:0005634">
    <property type="term" value="C:nucleus"/>
    <property type="evidence" value="ECO:0007669"/>
    <property type="project" value="TreeGrafter"/>
</dbReference>
<feature type="compositionally biased region" description="Basic and acidic residues" evidence="2">
    <location>
        <begin position="1"/>
        <end position="10"/>
    </location>
</feature>
<feature type="compositionally biased region" description="Basic and acidic residues" evidence="2">
    <location>
        <begin position="302"/>
        <end position="327"/>
    </location>
</feature>
<reference evidence="3" key="1">
    <citation type="journal article" date="2020" name="Stud. Mycol.">
        <title>101 Dothideomycetes genomes: a test case for predicting lifestyles and emergence of pathogens.</title>
        <authorList>
            <person name="Haridas S."/>
            <person name="Albert R."/>
            <person name="Binder M."/>
            <person name="Bloem J."/>
            <person name="Labutti K."/>
            <person name="Salamov A."/>
            <person name="Andreopoulos B."/>
            <person name="Baker S."/>
            <person name="Barry K."/>
            <person name="Bills G."/>
            <person name="Bluhm B."/>
            <person name="Cannon C."/>
            <person name="Castanera R."/>
            <person name="Culley D."/>
            <person name="Daum C."/>
            <person name="Ezra D."/>
            <person name="Gonzalez J."/>
            <person name="Henrissat B."/>
            <person name="Kuo A."/>
            <person name="Liang C."/>
            <person name="Lipzen A."/>
            <person name="Lutzoni F."/>
            <person name="Magnuson J."/>
            <person name="Mondo S."/>
            <person name="Nolan M."/>
            <person name="Ohm R."/>
            <person name="Pangilinan J."/>
            <person name="Park H.-J."/>
            <person name="Ramirez L."/>
            <person name="Alfaro M."/>
            <person name="Sun H."/>
            <person name="Tritt A."/>
            <person name="Yoshinaga Y."/>
            <person name="Zwiers L.-H."/>
            <person name="Turgeon B."/>
            <person name="Goodwin S."/>
            <person name="Spatafora J."/>
            <person name="Crous P."/>
            <person name="Grigoriev I."/>
        </authorList>
    </citation>
    <scope>NUCLEOTIDE SEQUENCE</scope>
    <source>
        <strain evidence="3">CBS 480.64</strain>
    </source>
</reference>
<dbReference type="Proteomes" id="UP000799421">
    <property type="component" value="Unassembled WGS sequence"/>
</dbReference>
<evidence type="ECO:0000256" key="1">
    <source>
        <dbReference type="ARBA" id="ARBA00023054"/>
    </source>
</evidence>
<feature type="region of interest" description="Disordered" evidence="2">
    <location>
        <begin position="150"/>
        <end position="338"/>
    </location>
</feature>
<keyword evidence="1" id="KW-0175">Coiled coil</keyword>
<dbReference type="AlphaFoldDB" id="A0A6A7CAB2"/>